<dbReference type="KEGG" id="tbd:Tbd_1054"/>
<proteinExistence type="predicted"/>
<dbReference type="eggNOG" id="ENOG5032ZMZ">
    <property type="taxonomic scope" value="Bacteria"/>
</dbReference>
<dbReference type="AlphaFoldDB" id="Q3SJY9"/>
<dbReference type="STRING" id="292415.Tbd_1054"/>
<name>Q3SJY9_THIDA</name>
<reference evidence="1 2" key="1">
    <citation type="journal article" date="2006" name="J. Bacteriol.">
        <title>The genome sequence of the obligately chemolithoautotrophic, facultatively anaerobic bacterium Thiobacillus denitrificans.</title>
        <authorList>
            <person name="Beller H.R."/>
            <person name="Chain P.S."/>
            <person name="Letain T.E."/>
            <person name="Chakicherla A."/>
            <person name="Larimer F.W."/>
            <person name="Richardson P.M."/>
            <person name="Coleman M.A."/>
            <person name="Wood A.P."/>
            <person name="Kelly D.P."/>
        </authorList>
    </citation>
    <scope>NUCLEOTIDE SEQUENCE [LARGE SCALE GENOMIC DNA]</scope>
    <source>
        <strain evidence="1 2">ATCC 25259</strain>
    </source>
</reference>
<gene>
    <name evidence="1" type="ordered locus">Tbd_1054</name>
</gene>
<organism evidence="1 2">
    <name type="scientific">Thiobacillus denitrificans (strain ATCC 25259 / T1)</name>
    <dbReference type="NCBI Taxonomy" id="292415"/>
    <lineage>
        <taxon>Bacteria</taxon>
        <taxon>Pseudomonadati</taxon>
        <taxon>Pseudomonadota</taxon>
        <taxon>Betaproteobacteria</taxon>
        <taxon>Nitrosomonadales</taxon>
        <taxon>Thiobacillaceae</taxon>
        <taxon>Thiobacillus</taxon>
    </lineage>
</organism>
<protein>
    <submittedName>
        <fullName evidence="1">Uncharacterized protein</fullName>
    </submittedName>
</protein>
<dbReference type="RefSeq" id="WP_011311566.1">
    <property type="nucleotide sequence ID" value="NC_007404.1"/>
</dbReference>
<sequence>MGLEYMFFDAALRDRFVAFASALGIPSTVEQDNIAGFVVELPDNLDDAQQEALEAEYEAIMDAQMLAAESDAELVSHHAAGIMVTLSDGTTRSVRIPPPVARRLFEHFSVDEIHDIASAIAQAIENPSDLPLCKKLD</sequence>
<dbReference type="OrthoDB" id="8562913at2"/>
<dbReference type="Proteomes" id="UP000008291">
    <property type="component" value="Chromosome"/>
</dbReference>
<evidence type="ECO:0000313" key="1">
    <source>
        <dbReference type="EMBL" id="AAZ97007.1"/>
    </source>
</evidence>
<dbReference type="HOGENOM" id="CLU_152592_0_0_4"/>
<evidence type="ECO:0000313" key="2">
    <source>
        <dbReference type="Proteomes" id="UP000008291"/>
    </source>
</evidence>
<dbReference type="EMBL" id="CP000116">
    <property type="protein sequence ID" value="AAZ97007.1"/>
    <property type="molecule type" value="Genomic_DNA"/>
</dbReference>
<keyword evidence="2" id="KW-1185">Reference proteome</keyword>
<accession>Q3SJY9</accession>